<dbReference type="Proteomes" id="UP000807850">
    <property type="component" value="Unassembled WGS sequence"/>
</dbReference>
<proteinExistence type="predicted"/>
<reference evidence="2" key="1">
    <citation type="submission" date="2020-07" db="EMBL/GenBank/DDBJ databases">
        <title>Huge and variable diversity of episymbiotic CPR bacteria and DPANN archaea in groundwater ecosystems.</title>
        <authorList>
            <person name="He C.Y."/>
            <person name="Keren R."/>
            <person name="Whittaker M."/>
            <person name="Farag I.F."/>
            <person name="Doudna J."/>
            <person name="Cate J.H.D."/>
            <person name="Banfield J.F."/>
        </authorList>
    </citation>
    <scope>NUCLEOTIDE SEQUENCE</scope>
    <source>
        <strain evidence="2">NC_groundwater_928_Pr1_S-0.2um_72_17</strain>
    </source>
</reference>
<dbReference type="EMBL" id="JACQAY010000124">
    <property type="protein sequence ID" value="MBI3539431.1"/>
    <property type="molecule type" value="Genomic_DNA"/>
</dbReference>
<gene>
    <name evidence="2" type="ORF">HY076_04080</name>
</gene>
<dbReference type="InterPro" id="IPR007484">
    <property type="entry name" value="Peptidase_M28"/>
</dbReference>
<comment type="caution">
    <text evidence="2">The sequence shown here is derived from an EMBL/GenBank/DDBJ whole genome shotgun (WGS) entry which is preliminary data.</text>
</comment>
<dbReference type="Pfam" id="PF04389">
    <property type="entry name" value="Peptidase_M28"/>
    <property type="match status" value="1"/>
</dbReference>
<protein>
    <submittedName>
        <fullName evidence="2">M28 family peptidase</fullName>
    </submittedName>
</protein>
<dbReference type="Gene3D" id="3.40.630.10">
    <property type="entry name" value="Zn peptidases"/>
    <property type="match status" value="1"/>
</dbReference>
<accession>A0A9D6L6C0</accession>
<organism evidence="2 3">
    <name type="scientific">Eiseniibacteriota bacterium</name>
    <dbReference type="NCBI Taxonomy" id="2212470"/>
    <lineage>
        <taxon>Bacteria</taxon>
        <taxon>Candidatus Eiseniibacteriota</taxon>
    </lineage>
</organism>
<feature type="domain" description="Peptidase M28" evidence="1">
    <location>
        <begin position="7"/>
        <end position="144"/>
    </location>
</feature>
<evidence type="ECO:0000259" key="1">
    <source>
        <dbReference type="Pfam" id="PF04389"/>
    </source>
</evidence>
<sequence length="156" mass="16953">ARPAPCAVDLVFFGGEDQGRATHPEEFSLGARGYAARLGERRPAAAFLFDMVGDKDLDIHPERNSVERAANLVAMVNDAARATGAHGFMSAPRHTLTDDHIPLLDAGLPTVDIIDFDYDAWHTHRDLPDQVSAASLAEVARVAAWLIYQSPIARSH</sequence>
<dbReference type="AlphaFoldDB" id="A0A9D6L6C0"/>
<dbReference type="SUPFAM" id="SSF53187">
    <property type="entry name" value="Zn-dependent exopeptidases"/>
    <property type="match status" value="1"/>
</dbReference>
<evidence type="ECO:0000313" key="2">
    <source>
        <dbReference type="EMBL" id="MBI3539431.1"/>
    </source>
</evidence>
<evidence type="ECO:0000313" key="3">
    <source>
        <dbReference type="Proteomes" id="UP000807850"/>
    </source>
</evidence>
<name>A0A9D6L6C0_UNCEI</name>
<feature type="non-terminal residue" evidence="2">
    <location>
        <position position="1"/>
    </location>
</feature>